<proteinExistence type="predicted"/>
<keyword evidence="2" id="KW-1185">Reference proteome</keyword>
<organism evidence="1 2">
    <name type="scientific">Marinactinospora rubrisoli</name>
    <dbReference type="NCBI Taxonomy" id="2715399"/>
    <lineage>
        <taxon>Bacteria</taxon>
        <taxon>Bacillati</taxon>
        <taxon>Actinomycetota</taxon>
        <taxon>Actinomycetes</taxon>
        <taxon>Streptosporangiales</taxon>
        <taxon>Nocardiopsidaceae</taxon>
        <taxon>Marinactinospora</taxon>
    </lineage>
</organism>
<comment type="caution">
    <text evidence="1">The sequence shown here is derived from an EMBL/GenBank/DDBJ whole genome shotgun (WGS) entry which is preliminary data.</text>
</comment>
<name>A0ABW2KM37_9ACTN</name>
<dbReference type="EMBL" id="JBHTBH010000015">
    <property type="protein sequence ID" value="MFC7331034.1"/>
    <property type="molecule type" value="Genomic_DNA"/>
</dbReference>
<gene>
    <name evidence="1" type="ORF">ACFQRF_25175</name>
</gene>
<sequence length="96" mass="9995">MWSKKIGNDGGETLDALAGLPALADEVVRGIDISFVSSVLEPRLRRLGGRVVLLSLPGAAPRGGAEFAIAVDGPVHLPQCGTPGLPRRGECIAVRR</sequence>
<evidence type="ECO:0000313" key="1">
    <source>
        <dbReference type="EMBL" id="MFC7331034.1"/>
    </source>
</evidence>
<accession>A0ABW2KM37</accession>
<reference evidence="2" key="1">
    <citation type="journal article" date="2019" name="Int. J. Syst. Evol. Microbiol.">
        <title>The Global Catalogue of Microorganisms (GCM) 10K type strain sequencing project: providing services to taxonomists for standard genome sequencing and annotation.</title>
        <authorList>
            <consortium name="The Broad Institute Genomics Platform"/>
            <consortium name="The Broad Institute Genome Sequencing Center for Infectious Disease"/>
            <person name="Wu L."/>
            <person name="Ma J."/>
        </authorList>
    </citation>
    <scope>NUCLEOTIDE SEQUENCE [LARGE SCALE GENOMIC DNA]</scope>
    <source>
        <strain evidence="2">CGMCC 4.7382</strain>
    </source>
</reference>
<evidence type="ECO:0000313" key="2">
    <source>
        <dbReference type="Proteomes" id="UP001596540"/>
    </source>
</evidence>
<dbReference type="Proteomes" id="UP001596540">
    <property type="component" value="Unassembled WGS sequence"/>
</dbReference>
<protein>
    <submittedName>
        <fullName evidence="1">Uncharacterized protein</fullName>
    </submittedName>
</protein>
<dbReference type="RefSeq" id="WP_379873672.1">
    <property type="nucleotide sequence ID" value="NZ_JBHTBH010000015.1"/>
</dbReference>